<keyword evidence="2" id="KW-1185">Reference proteome</keyword>
<dbReference type="STRING" id="1531966.A0A0A1STK4"/>
<dbReference type="AlphaFoldDB" id="A0A0A1STK4"/>
<dbReference type="HOGENOM" id="CLU_488514_0_0_1"/>
<name>A0A0A1STK4_9HYPO</name>
<dbReference type="OrthoDB" id="5153231at2759"/>
<evidence type="ECO:0000313" key="2">
    <source>
        <dbReference type="Proteomes" id="UP000039046"/>
    </source>
</evidence>
<evidence type="ECO:0000313" key="1">
    <source>
        <dbReference type="EMBL" id="CEJ81506.1"/>
    </source>
</evidence>
<accession>A0A0A1STK4</accession>
<dbReference type="EMBL" id="CDHN01000001">
    <property type="protein sequence ID" value="CEJ81506.1"/>
    <property type="molecule type" value="Genomic_DNA"/>
</dbReference>
<dbReference type="Proteomes" id="UP000039046">
    <property type="component" value="Unassembled WGS sequence"/>
</dbReference>
<gene>
    <name evidence="1" type="ORF">VHEMI01628</name>
</gene>
<proteinExistence type="predicted"/>
<sequence length="558" mass="63023">MTDQTADNALADVNFDEFTYPCTTDSCAFCTLPVRENDTIVAINSETGELSQPSTKTPCFPGCAHIDGLWYAVHGLCNEPTQYVTLDICRVTATDYNLNETDEIRYETAVACELGIAQESRQFLNATERLEIRSRLRAQTKRLELEGRPCRSFGDVDLTEKVYATYELFHTHRFLATLSNTETDGSVVIYCPSQLLSPPTEEETPARAFVLRNQLGVLDVTICANNEDEVLRDGLKLRHIFNNAEWEASHPSTLWPKPMLSGDLVMNTLIVEDLNVKRYKLVKVNRDNCVGYSIGCNDCGGLIDIVAHRYHDDDYSYYQINGHHATIWSHFTIDRNEYIRDIWKRRHPNSSDYALVFTTTANRVHVAGVHPPQGTDDEFEYQLLARLERLPIDMYIENTNGVIAEMGFLPERSTNLDPSIRLCVPRALGTYPTTLLGRQHFRTSASLRGVHWVQPCFIGHVITGIVVQYTEGTTACLGHVVLEKLKRPIYKAPDENIIFASEPLPGNLGMCVTDITMARCDSVDRGSLVSVEAMGTLEWWFIGLASELIWFEHEEYDG</sequence>
<protein>
    <submittedName>
        <fullName evidence="1">Uncharacterized protein</fullName>
    </submittedName>
</protein>
<organism evidence="1 2">
    <name type="scientific">[Torrubiella] hemipterigena</name>
    <dbReference type="NCBI Taxonomy" id="1531966"/>
    <lineage>
        <taxon>Eukaryota</taxon>
        <taxon>Fungi</taxon>
        <taxon>Dikarya</taxon>
        <taxon>Ascomycota</taxon>
        <taxon>Pezizomycotina</taxon>
        <taxon>Sordariomycetes</taxon>
        <taxon>Hypocreomycetidae</taxon>
        <taxon>Hypocreales</taxon>
        <taxon>Clavicipitaceae</taxon>
        <taxon>Clavicipitaceae incertae sedis</taxon>
        <taxon>'Torrubiella' clade</taxon>
    </lineage>
</organism>
<reference evidence="1 2" key="1">
    <citation type="journal article" date="2015" name="Genome Announc.">
        <title>Draft Genome Sequence and Gene Annotation of the Entomopathogenic Fungus Verticillium hemipterigenum.</title>
        <authorList>
            <person name="Horn F."/>
            <person name="Habel A."/>
            <person name="Scharf D.H."/>
            <person name="Dworschak J."/>
            <person name="Brakhage A.A."/>
            <person name="Guthke R."/>
            <person name="Hertweck C."/>
            <person name="Linde J."/>
        </authorList>
    </citation>
    <scope>NUCLEOTIDE SEQUENCE [LARGE SCALE GENOMIC DNA]</scope>
</reference>